<evidence type="ECO:0000256" key="8">
    <source>
        <dbReference type="ARBA" id="ARBA00023242"/>
    </source>
</evidence>
<sequence length="530" mass="60119">MLISYDDSGSFSEHTVMNFWYTSRTVLFSRQIPELLKDPLSLTKIGKIHYMALNSYRCGAGIAADTEVVTDNISSQLKLHNRYHTHRESRDVTALIALLDSHLSRETLPAKGFKQNRAFVMRVSDDEMENEECNDDNDDVGSQALVVGTRFACDEDFSVDSELELVLDGEPYVMEKVGLVEGALSELTHEHCLVVMEEVRNQMSKLEADLAERNEKFTSAIARIEEHSKAHRIMEKKLDFQYQRTLAEDLDRYLTGVQRLHEHRSLIEERRIRDDAVVEEAKRHQEEKQRQEELAVENSKKATALAISPEATAQTARTRADGGKKGSFYRFGSRDFSQRCRKCFEKCLRRRALAGTLSHTHTHTLTHASNEKIVSQCVNPSGSFSKSVYAYAQVVVLVTSQTEVEGVKKPHGIEEGWAWIARFLNALPADLYTAVSLQAFLEKAGFALYRRYRSQFKKILNIVSGKFVSALEQEADLANVAMNIKVYIDSSKFLEEPDGQHMQSFLLSSEAIYQKESSVAISHMDNITRA</sequence>
<reference evidence="11" key="2">
    <citation type="submission" date="2023-05" db="EMBL/GenBank/DDBJ databases">
        <authorList>
            <person name="Schelkunov M.I."/>
        </authorList>
    </citation>
    <scope>NUCLEOTIDE SEQUENCE</scope>
    <source>
        <strain evidence="11">Hsosn_3</strain>
        <tissue evidence="11">Leaf</tissue>
    </source>
</reference>
<dbReference type="GO" id="GO:0000822">
    <property type="term" value="F:inositol hexakisphosphate binding"/>
    <property type="evidence" value="ECO:0007669"/>
    <property type="project" value="TreeGrafter"/>
</dbReference>
<dbReference type="EMBL" id="JAUIZM010000010">
    <property type="protein sequence ID" value="KAK1358727.1"/>
    <property type="molecule type" value="Genomic_DNA"/>
</dbReference>
<name>A0AAD8M429_9APIA</name>
<dbReference type="GO" id="GO:0005543">
    <property type="term" value="F:phospholipid binding"/>
    <property type="evidence" value="ECO:0007669"/>
    <property type="project" value="TreeGrafter"/>
</dbReference>
<accession>A0AAD8M429</accession>
<dbReference type="GO" id="GO:0031369">
    <property type="term" value="F:translation initiation factor binding"/>
    <property type="evidence" value="ECO:0007669"/>
    <property type="project" value="TreeGrafter"/>
</dbReference>
<comment type="subcellular location">
    <subcellularLocation>
        <location evidence="1">Nucleus</location>
        <location evidence="1">Nuclear pore complex</location>
    </subcellularLocation>
</comment>
<evidence type="ECO:0000313" key="12">
    <source>
        <dbReference type="Proteomes" id="UP001237642"/>
    </source>
</evidence>
<comment type="caution">
    <text evidence="11">The sequence shown here is derived from an EMBL/GenBank/DDBJ whole genome shotgun (WGS) entry which is preliminary data.</text>
</comment>
<dbReference type="AlphaFoldDB" id="A0AAD8M429"/>
<evidence type="ECO:0000256" key="3">
    <source>
        <dbReference type="ARBA" id="ARBA00022448"/>
    </source>
</evidence>
<dbReference type="GO" id="GO:0044614">
    <property type="term" value="C:nuclear pore cytoplasmic filaments"/>
    <property type="evidence" value="ECO:0007669"/>
    <property type="project" value="TreeGrafter"/>
</dbReference>
<dbReference type="Pfam" id="PF07817">
    <property type="entry name" value="GLE1"/>
    <property type="match status" value="1"/>
</dbReference>
<dbReference type="InterPro" id="IPR038506">
    <property type="entry name" value="GLE1-like_sf"/>
</dbReference>
<comment type="similarity">
    <text evidence="2">Belongs to the GLE1 family.</text>
</comment>
<gene>
    <name evidence="11" type="ORF">POM88_043201</name>
</gene>
<dbReference type="PANTHER" id="PTHR12960:SF0">
    <property type="entry name" value="MRNA EXPORT FACTOR GLE1"/>
    <property type="match status" value="1"/>
</dbReference>
<evidence type="ECO:0000256" key="9">
    <source>
        <dbReference type="ARBA" id="ARBA00026227"/>
    </source>
</evidence>
<dbReference type="GO" id="GO:0016973">
    <property type="term" value="P:poly(A)+ mRNA export from nucleus"/>
    <property type="evidence" value="ECO:0007669"/>
    <property type="project" value="InterPro"/>
</dbReference>
<keyword evidence="4" id="KW-0509">mRNA transport</keyword>
<organism evidence="11 12">
    <name type="scientific">Heracleum sosnowskyi</name>
    <dbReference type="NCBI Taxonomy" id="360622"/>
    <lineage>
        <taxon>Eukaryota</taxon>
        <taxon>Viridiplantae</taxon>
        <taxon>Streptophyta</taxon>
        <taxon>Embryophyta</taxon>
        <taxon>Tracheophyta</taxon>
        <taxon>Spermatophyta</taxon>
        <taxon>Magnoliopsida</taxon>
        <taxon>eudicotyledons</taxon>
        <taxon>Gunneridae</taxon>
        <taxon>Pentapetalae</taxon>
        <taxon>asterids</taxon>
        <taxon>campanulids</taxon>
        <taxon>Apiales</taxon>
        <taxon>Apiaceae</taxon>
        <taxon>Apioideae</taxon>
        <taxon>apioid superclade</taxon>
        <taxon>Tordylieae</taxon>
        <taxon>Tordyliinae</taxon>
        <taxon>Heracleum</taxon>
    </lineage>
</organism>
<evidence type="ECO:0000256" key="7">
    <source>
        <dbReference type="ARBA" id="ARBA00023132"/>
    </source>
</evidence>
<reference evidence="11" key="1">
    <citation type="submission" date="2023-02" db="EMBL/GenBank/DDBJ databases">
        <title>Genome of toxic invasive species Heracleum sosnowskyi carries increased number of genes despite the absence of recent whole-genome duplications.</title>
        <authorList>
            <person name="Schelkunov M."/>
            <person name="Shtratnikova V."/>
            <person name="Makarenko M."/>
            <person name="Klepikova A."/>
            <person name="Omelchenko D."/>
            <person name="Novikova G."/>
            <person name="Obukhova E."/>
            <person name="Bogdanov V."/>
            <person name="Penin A."/>
            <person name="Logacheva M."/>
        </authorList>
    </citation>
    <scope>NUCLEOTIDE SEQUENCE</scope>
    <source>
        <strain evidence="11">Hsosn_3</strain>
        <tissue evidence="11">Leaf</tissue>
    </source>
</reference>
<keyword evidence="6" id="KW-0811">Translocation</keyword>
<dbReference type="GO" id="GO:0005737">
    <property type="term" value="C:cytoplasm"/>
    <property type="evidence" value="ECO:0007669"/>
    <property type="project" value="TreeGrafter"/>
</dbReference>
<evidence type="ECO:0000256" key="1">
    <source>
        <dbReference type="ARBA" id="ARBA00004567"/>
    </source>
</evidence>
<dbReference type="GO" id="GO:0015031">
    <property type="term" value="P:protein transport"/>
    <property type="evidence" value="ECO:0007669"/>
    <property type="project" value="UniProtKB-KW"/>
</dbReference>
<keyword evidence="3" id="KW-0813">Transport</keyword>
<evidence type="ECO:0000256" key="2">
    <source>
        <dbReference type="ARBA" id="ARBA00011056"/>
    </source>
</evidence>
<dbReference type="Proteomes" id="UP001237642">
    <property type="component" value="Unassembled WGS sequence"/>
</dbReference>
<keyword evidence="8" id="KW-0539">Nucleus</keyword>
<evidence type="ECO:0000256" key="10">
    <source>
        <dbReference type="ARBA" id="ARBA00029983"/>
    </source>
</evidence>
<protein>
    <recommendedName>
        <fullName evidence="9">mRNA export factor GLE1</fullName>
    </recommendedName>
    <alternativeName>
        <fullName evidence="10">Nucleoporin GLE1</fullName>
    </alternativeName>
</protein>
<keyword evidence="5" id="KW-0653">Protein transport</keyword>
<proteinExistence type="inferred from homology"/>
<evidence type="ECO:0000256" key="5">
    <source>
        <dbReference type="ARBA" id="ARBA00022927"/>
    </source>
</evidence>
<evidence type="ECO:0000256" key="4">
    <source>
        <dbReference type="ARBA" id="ARBA00022816"/>
    </source>
</evidence>
<evidence type="ECO:0000313" key="11">
    <source>
        <dbReference type="EMBL" id="KAK1358727.1"/>
    </source>
</evidence>
<evidence type="ECO:0000256" key="6">
    <source>
        <dbReference type="ARBA" id="ARBA00023010"/>
    </source>
</evidence>
<keyword evidence="7" id="KW-0906">Nuclear pore complex</keyword>
<dbReference type="Gene3D" id="1.25.40.510">
    <property type="entry name" value="GLE1-like"/>
    <property type="match status" value="1"/>
</dbReference>
<dbReference type="InterPro" id="IPR012476">
    <property type="entry name" value="GLE1"/>
</dbReference>
<keyword evidence="12" id="KW-1185">Reference proteome</keyword>
<dbReference type="PANTHER" id="PTHR12960">
    <property type="entry name" value="GLE-1-RELATED"/>
    <property type="match status" value="1"/>
</dbReference>